<evidence type="ECO:0000256" key="1">
    <source>
        <dbReference type="SAM" id="MobiDB-lite"/>
    </source>
</evidence>
<dbReference type="InterPro" id="IPR008908">
    <property type="entry name" value="Sarcoglycan_alpha/epsilon"/>
</dbReference>
<dbReference type="Proteomes" id="UP001159405">
    <property type="component" value="Unassembled WGS sequence"/>
</dbReference>
<dbReference type="PANTHER" id="PTHR10132">
    <property type="entry name" value="ALPHA-/EPSILON-SARCOGLYCAN FAMILY MEMBER"/>
    <property type="match status" value="1"/>
</dbReference>
<feature type="domain" description="Sarcoglycan alpha/epsilon second" evidence="5">
    <location>
        <begin position="126"/>
        <end position="232"/>
    </location>
</feature>
<dbReference type="InterPro" id="IPR048346">
    <property type="entry name" value="Sarcoglycan_N"/>
</dbReference>
<evidence type="ECO:0000256" key="2">
    <source>
        <dbReference type="SAM" id="Phobius"/>
    </source>
</evidence>
<dbReference type="Pfam" id="PF20989">
    <property type="entry name" value="Sarcoglycan_2_C"/>
    <property type="match status" value="1"/>
</dbReference>
<dbReference type="PANTHER" id="PTHR10132:SF14">
    <property type="entry name" value="SARCOGLYCAN ALPHA, ISOFORM C"/>
    <property type="match status" value="1"/>
</dbReference>
<feature type="compositionally biased region" description="Pro residues" evidence="1">
    <location>
        <begin position="377"/>
        <end position="388"/>
    </location>
</feature>
<comment type="caution">
    <text evidence="6">The sequence shown here is derived from an EMBL/GenBank/DDBJ whole genome shotgun (WGS) entry which is preliminary data.</text>
</comment>
<keyword evidence="3" id="KW-0732">Signal</keyword>
<accession>A0ABN8N8R7</accession>
<feature type="domain" description="Sarcoglycan alpha/epsilon N-terminal" evidence="4">
    <location>
        <begin position="53"/>
        <end position="116"/>
    </location>
</feature>
<evidence type="ECO:0000256" key="3">
    <source>
        <dbReference type="SAM" id="SignalP"/>
    </source>
</evidence>
<evidence type="ECO:0000259" key="5">
    <source>
        <dbReference type="Pfam" id="PF20989"/>
    </source>
</evidence>
<dbReference type="EMBL" id="CALNXK010000013">
    <property type="protein sequence ID" value="CAH3045594.1"/>
    <property type="molecule type" value="Genomic_DNA"/>
</dbReference>
<gene>
    <name evidence="6" type="ORF">PLOB_00006493</name>
</gene>
<feature type="compositionally biased region" description="Polar residues" evidence="1">
    <location>
        <begin position="390"/>
        <end position="409"/>
    </location>
</feature>
<keyword evidence="2" id="KW-0472">Membrane</keyword>
<feature type="chain" id="PRO_5045390909" description="Epsilon-sarcoglycan" evidence="3">
    <location>
        <begin position="23"/>
        <end position="409"/>
    </location>
</feature>
<feature type="transmembrane region" description="Helical" evidence="2">
    <location>
        <begin position="275"/>
        <end position="300"/>
    </location>
</feature>
<evidence type="ECO:0008006" key="8">
    <source>
        <dbReference type="Google" id="ProtNLM"/>
    </source>
</evidence>
<evidence type="ECO:0000313" key="7">
    <source>
        <dbReference type="Proteomes" id="UP001159405"/>
    </source>
</evidence>
<reference evidence="6 7" key="1">
    <citation type="submission" date="2022-05" db="EMBL/GenBank/DDBJ databases">
        <authorList>
            <consortium name="Genoscope - CEA"/>
            <person name="William W."/>
        </authorList>
    </citation>
    <scope>NUCLEOTIDE SEQUENCE [LARGE SCALE GENOMIC DNA]</scope>
</reference>
<evidence type="ECO:0000259" key="4">
    <source>
        <dbReference type="Pfam" id="PF05510"/>
    </source>
</evidence>
<organism evidence="6 7">
    <name type="scientific">Porites lobata</name>
    <dbReference type="NCBI Taxonomy" id="104759"/>
    <lineage>
        <taxon>Eukaryota</taxon>
        <taxon>Metazoa</taxon>
        <taxon>Cnidaria</taxon>
        <taxon>Anthozoa</taxon>
        <taxon>Hexacorallia</taxon>
        <taxon>Scleractinia</taxon>
        <taxon>Fungiina</taxon>
        <taxon>Poritidae</taxon>
        <taxon>Porites</taxon>
    </lineage>
</organism>
<name>A0ABN8N8R7_9CNID</name>
<feature type="signal peptide" evidence="3">
    <location>
        <begin position="1"/>
        <end position="22"/>
    </location>
</feature>
<protein>
    <recommendedName>
        <fullName evidence="8">Epsilon-sarcoglycan</fullName>
    </recommendedName>
</protein>
<feature type="region of interest" description="Disordered" evidence="1">
    <location>
        <begin position="334"/>
        <end position="409"/>
    </location>
</feature>
<keyword evidence="2" id="KW-0812">Transmembrane</keyword>
<keyword evidence="2" id="KW-1133">Transmembrane helix</keyword>
<proteinExistence type="predicted"/>
<dbReference type="Pfam" id="PF05510">
    <property type="entry name" value="Sarcoglycan_2"/>
    <property type="match status" value="1"/>
</dbReference>
<sequence length="409" mass="45133">MMTLNLAFALGFLFACIQLSRTSNITTGATVGIFLQKELIVSEFIPSASGQTEVKFIASRLGFPDLPPWLLLEQDQPTDRAFIYGTPGPEVSSQIVLEVTAWNKKDYNTSRKEILISIDKSKGIPRYQAEFLIKNSSIDEFLEGKGTADFVERVKKVWQPKGGIRVTSVESKLNRAGRVPIPPQKEGVYITVGGDSSYEVLKNDYQGCAGLSSQANQQFLPYDIDWCKFRLMDMSKLAVVAGNVTKSAPSGEGFVESTYVAPVYDSSARDFGSDFLLLLILPLLVVFVIAIILGIIFFCFREGRPKRDAETSRSQLSHHDSILRATFRLRQLSHQNGDDSHNGSAGHDPGQPRESSTPYKQFPPPSQHDDEPDAPLGAPPPYRLPPQPAVNISSPDRNNQYYPGSAQGD</sequence>
<evidence type="ECO:0000313" key="6">
    <source>
        <dbReference type="EMBL" id="CAH3045594.1"/>
    </source>
</evidence>
<keyword evidence="7" id="KW-1185">Reference proteome</keyword>
<dbReference type="InterPro" id="IPR048347">
    <property type="entry name" value="Sarcoglycan_C"/>
</dbReference>